<dbReference type="InterPro" id="IPR009827">
    <property type="entry name" value="MatC_N"/>
</dbReference>
<feature type="transmembrane region" description="Helical" evidence="1">
    <location>
        <begin position="359"/>
        <end position="385"/>
    </location>
</feature>
<evidence type="ECO:0000313" key="3">
    <source>
        <dbReference type="EMBL" id="PRR69946.1"/>
    </source>
</evidence>
<comment type="caution">
    <text evidence="3">The sequence shown here is derived from an EMBL/GenBank/DDBJ whole genome shotgun (WGS) entry which is preliminary data.</text>
</comment>
<feature type="transmembrane region" description="Helical" evidence="1">
    <location>
        <begin position="397"/>
        <end position="416"/>
    </location>
</feature>
<feature type="transmembrane region" description="Helical" evidence="1">
    <location>
        <begin position="176"/>
        <end position="197"/>
    </location>
</feature>
<evidence type="ECO:0000256" key="1">
    <source>
        <dbReference type="SAM" id="Phobius"/>
    </source>
</evidence>
<organism evidence="3 4">
    <name type="scientific">Neomoorella stamsii</name>
    <dbReference type="NCBI Taxonomy" id="1266720"/>
    <lineage>
        <taxon>Bacteria</taxon>
        <taxon>Bacillati</taxon>
        <taxon>Bacillota</taxon>
        <taxon>Clostridia</taxon>
        <taxon>Neomoorellales</taxon>
        <taxon>Neomoorellaceae</taxon>
        <taxon>Neomoorella</taxon>
    </lineage>
</organism>
<dbReference type="RefSeq" id="WP_054937546.1">
    <property type="nucleotide sequence ID" value="NZ_PVXL01000067.1"/>
</dbReference>
<evidence type="ECO:0000259" key="2">
    <source>
        <dbReference type="Pfam" id="PF07158"/>
    </source>
</evidence>
<dbReference type="Proteomes" id="UP000239430">
    <property type="component" value="Unassembled WGS sequence"/>
</dbReference>
<keyword evidence="1" id="KW-1133">Transmembrane helix</keyword>
<dbReference type="AlphaFoldDB" id="A0A9X7J074"/>
<reference evidence="3 4" key="1">
    <citation type="submission" date="2018-03" db="EMBL/GenBank/DDBJ databases">
        <title>Genome sequence of Moorella stamsii DSM 26217.</title>
        <authorList>
            <person name="Poehlein A."/>
            <person name="Daniel R."/>
        </authorList>
    </citation>
    <scope>NUCLEOTIDE SEQUENCE [LARGE SCALE GENOMIC DNA]</scope>
    <source>
        <strain evidence="4">DSM 26217</strain>
    </source>
</reference>
<feature type="transmembrane region" description="Helical" evidence="1">
    <location>
        <begin position="227"/>
        <end position="260"/>
    </location>
</feature>
<dbReference type="GO" id="GO:0055085">
    <property type="term" value="P:transmembrane transport"/>
    <property type="evidence" value="ECO:0007669"/>
    <property type="project" value="InterPro"/>
</dbReference>
<dbReference type="GO" id="GO:0016020">
    <property type="term" value="C:membrane"/>
    <property type="evidence" value="ECO:0007669"/>
    <property type="project" value="UniProtKB-SubCell"/>
</dbReference>
<keyword evidence="1" id="KW-0812">Transmembrane</keyword>
<accession>A0A9X7J074</accession>
<protein>
    <recommendedName>
        <fullName evidence="2">Dicarboxylate carrier MatC N-terminal domain-containing protein</fullName>
    </recommendedName>
</protein>
<gene>
    <name evidence="3" type="ORF">MOST_28230</name>
</gene>
<dbReference type="Pfam" id="PF07158">
    <property type="entry name" value="MatC_N"/>
    <property type="match status" value="1"/>
</dbReference>
<evidence type="ECO:0000313" key="4">
    <source>
        <dbReference type="Proteomes" id="UP000239430"/>
    </source>
</evidence>
<feature type="transmembrane region" description="Helical" evidence="1">
    <location>
        <begin position="12"/>
        <end position="42"/>
    </location>
</feature>
<feature type="transmembrane region" description="Helical" evidence="1">
    <location>
        <begin position="311"/>
        <end position="339"/>
    </location>
</feature>
<keyword evidence="1" id="KW-0472">Membrane</keyword>
<feature type="domain" description="Dicarboxylate carrier MatC N-terminal" evidence="2">
    <location>
        <begin position="7"/>
        <end position="151"/>
    </location>
</feature>
<keyword evidence="4" id="KW-1185">Reference proteome</keyword>
<dbReference type="EMBL" id="PVXL01000067">
    <property type="protein sequence ID" value="PRR69946.1"/>
    <property type="molecule type" value="Genomic_DNA"/>
</dbReference>
<name>A0A9X7J074_9FIRM</name>
<feature type="transmembrane region" description="Helical" evidence="1">
    <location>
        <begin position="54"/>
        <end position="74"/>
    </location>
</feature>
<feature type="transmembrane region" description="Helical" evidence="1">
    <location>
        <begin position="94"/>
        <end position="122"/>
    </location>
</feature>
<sequence>MEGVLPVISLVALVVAIIISITTSLNIGTLAIGLSLVVGHYIGGESVKDIIKGYPTSLFIMLAGVTYLFAIAQVNGTLEKITKYAVKAVRGNVALLPIAFFFVAFGLSAMGPGQITISALMAAPAMLLAEEVGISPLLMALVVGNGAQAGAMSPIAPPGVITAGLVEKMGLTGVSGILWLNMLIGHLAVAVIAYVLFGGLKLLRVKDSGQRQTLMNIQVEPFTQAQLLTLGGIGVLIIGALFFKLDIGLGAFLIGAILSLLKVVDEGKAIKAMPWGTIVMVTGVTVLVKLMEKIGGMDLFASIIAQISNAWTVTLVAGFIAGLLSAYASTTGVILPAFIPLAPVLLEKVGSTALMPLLSAIIVCGFLTDLSPLSTTGAVFLANAGEKTNKTKLFRDMLIWGLSMSVIGAVISWLAFTVLRLP</sequence>
<proteinExistence type="predicted"/>